<feature type="compositionally biased region" description="Low complexity" evidence="4">
    <location>
        <begin position="192"/>
        <end position="210"/>
    </location>
</feature>
<dbReference type="PROSITE" id="PS51294">
    <property type="entry name" value="HTH_MYB"/>
    <property type="match status" value="2"/>
</dbReference>
<reference evidence="7" key="1">
    <citation type="journal article" date="2020" name="Nat. Genet.">
        <title>Genomic diversifications of five Gossypium allopolyploid species and their impact on cotton improvement.</title>
        <authorList>
            <person name="Chen Z.J."/>
            <person name="Sreedasyam A."/>
            <person name="Ando A."/>
            <person name="Song Q."/>
            <person name="De Santiago L.M."/>
            <person name="Hulse-Kemp A.M."/>
            <person name="Ding M."/>
            <person name="Ye W."/>
            <person name="Kirkbride R.C."/>
            <person name="Jenkins J."/>
            <person name="Plott C."/>
            <person name="Lovell J."/>
            <person name="Lin Y.M."/>
            <person name="Vaughn R."/>
            <person name="Liu B."/>
            <person name="Simpson S."/>
            <person name="Scheffler B.E."/>
            <person name="Wen L."/>
            <person name="Saski C.A."/>
            <person name="Grover C.E."/>
            <person name="Hu G."/>
            <person name="Conover J.L."/>
            <person name="Carlson J.W."/>
            <person name="Shu S."/>
            <person name="Boston L.B."/>
            <person name="Williams M."/>
            <person name="Peterson D.G."/>
            <person name="McGee K."/>
            <person name="Jones D.C."/>
            <person name="Wendel J.F."/>
            <person name="Stelly D.M."/>
            <person name="Grimwood J."/>
            <person name="Schmutz J."/>
        </authorList>
    </citation>
    <scope>NUCLEOTIDE SEQUENCE [LARGE SCALE GENOMIC DNA]</scope>
    <source>
        <strain evidence="7">cv. TM-1</strain>
    </source>
</reference>
<feature type="domain" description="Myb-like" evidence="5">
    <location>
        <begin position="101"/>
        <end position="151"/>
    </location>
</feature>
<dbReference type="CDD" id="cd00167">
    <property type="entry name" value="SANT"/>
    <property type="match status" value="2"/>
</dbReference>
<evidence type="ECO:0000259" key="5">
    <source>
        <dbReference type="PROSITE" id="PS50090"/>
    </source>
</evidence>
<evidence type="ECO:0000256" key="2">
    <source>
        <dbReference type="ARBA" id="ARBA00023125"/>
    </source>
</evidence>
<feature type="compositionally biased region" description="Polar residues" evidence="4">
    <location>
        <begin position="182"/>
        <end position="191"/>
    </location>
</feature>
<comment type="subcellular location">
    <subcellularLocation>
        <location evidence="1">Nucleus</location>
    </subcellularLocation>
</comment>
<dbReference type="Pfam" id="PF00249">
    <property type="entry name" value="Myb_DNA-binding"/>
    <property type="match status" value="2"/>
</dbReference>
<feature type="domain" description="Myb-like" evidence="5">
    <location>
        <begin position="48"/>
        <end position="100"/>
    </location>
</feature>
<dbReference type="InterPro" id="IPR009057">
    <property type="entry name" value="Homeodomain-like_sf"/>
</dbReference>
<dbReference type="PANTHER" id="PTHR10641:SF1377">
    <property type="entry name" value="MYB-RELATED PROTEIN MYB4-LIKE"/>
    <property type="match status" value="1"/>
</dbReference>
<dbReference type="PROSITE" id="PS50090">
    <property type="entry name" value="MYB_LIKE"/>
    <property type="match status" value="2"/>
</dbReference>
<sequence length="277" mass="31837">MARKCLNEPSHSERRRSMVDRDPAWSFTLKRGRGGGSWKKVRAAFYDNNGMKKGEWSVEEDDKLRTYVQKYGHWNWHQLLMFAGLKRCGKSCRWRWMNYLRPGLKRGNFTEEEDALIIKLHEQFGNRWSTIAKSLRGRTDNEIKNHWHSQLKKSTKGDEEEKCSSWQSEATQNENICEGEAESNSIDNMTLGSSPPSSPSPSSSSGSMSSLNAVGRLEDTRLPYLEIYETESSGDFWSQPFVTDNTSSLEKGGFELPLPYDDMYNDDFADLLCGLWT</sequence>
<evidence type="ECO:0000256" key="4">
    <source>
        <dbReference type="SAM" id="MobiDB-lite"/>
    </source>
</evidence>
<feature type="region of interest" description="Disordered" evidence="4">
    <location>
        <begin position="146"/>
        <end position="210"/>
    </location>
</feature>
<evidence type="ECO:0000313" key="8">
    <source>
        <dbReference type="RefSeq" id="XP_040964517.1"/>
    </source>
</evidence>
<accession>A0ABM3BBT6</accession>
<dbReference type="PANTHER" id="PTHR10641">
    <property type="entry name" value="MYB FAMILY TRANSCRIPTION FACTOR"/>
    <property type="match status" value="1"/>
</dbReference>
<evidence type="ECO:0000313" key="7">
    <source>
        <dbReference type="Proteomes" id="UP000818029"/>
    </source>
</evidence>
<feature type="compositionally biased region" description="Polar residues" evidence="4">
    <location>
        <begin position="164"/>
        <end position="175"/>
    </location>
</feature>
<dbReference type="Proteomes" id="UP000818029">
    <property type="component" value="Chromosome D13"/>
</dbReference>
<dbReference type="GeneID" id="121224932"/>
<name>A0ABM3BBT6_GOSHI</name>
<evidence type="ECO:0000256" key="3">
    <source>
        <dbReference type="ARBA" id="ARBA00023242"/>
    </source>
</evidence>
<feature type="domain" description="HTH myb-type" evidence="6">
    <location>
        <begin position="101"/>
        <end position="155"/>
    </location>
</feature>
<organism evidence="7 8">
    <name type="scientific">Gossypium hirsutum</name>
    <name type="common">Upland cotton</name>
    <name type="synonym">Gossypium mexicanum</name>
    <dbReference type="NCBI Taxonomy" id="3635"/>
    <lineage>
        <taxon>Eukaryota</taxon>
        <taxon>Viridiplantae</taxon>
        <taxon>Streptophyta</taxon>
        <taxon>Embryophyta</taxon>
        <taxon>Tracheophyta</taxon>
        <taxon>Spermatophyta</taxon>
        <taxon>Magnoliopsida</taxon>
        <taxon>eudicotyledons</taxon>
        <taxon>Gunneridae</taxon>
        <taxon>Pentapetalae</taxon>
        <taxon>rosids</taxon>
        <taxon>malvids</taxon>
        <taxon>Malvales</taxon>
        <taxon>Malvaceae</taxon>
        <taxon>Malvoideae</taxon>
        <taxon>Gossypium</taxon>
    </lineage>
</organism>
<dbReference type="RefSeq" id="XP_040964517.1">
    <property type="nucleotide sequence ID" value="XM_041108583.1"/>
</dbReference>
<dbReference type="InterPro" id="IPR001005">
    <property type="entry name" value="SANT/Myb"/>
</dbReference>
<evidence type="ECO:0000256" key="1">
    <source>
        <dbReference type="ARBA" id="ARBA00004123"/>
    </source>
</evidence>
<evidence type="ECO:0000259" key="6">
    <source>
        <dbReference type="PROSITE" id="PS51294"/>
    </source>
</evidence>
<reference evidence="8" key="2">
    <citation type="submission" date="2025-08" db="UniProtKB">
        <authorList>
            <consortium name="RefSeq"/>
        </authorList>
    </citation>
    <scope>IDENTIFICATION</scope>
</reference>
<dbReference type="SUPFAM" id="SSF46689">
    <property type="entry name" value="Homeodomain-like"/>
    <property type="match status" value="1"/>
</dbReference>
<keyword evidence="2" id="KW-0238">DNA-binding</keyword>
<gene>
    <name evidence="8" type="primary">LOC121224932</name>
</gene>
<dbReference type="InterPro" id="IPR015495">
    <property type="entry name" value="Myb_TF_plants"/>
</dbReference>
<keyword evidence="7" id="KW-1185">Reference proteome</keyword>
<keyword evidence="3" id="KW-0539">Nucleus</keyword>
<dbReference type="Gene3D" id="1.10.10.60">
    <property type="entry name" value="Homeodomain-like"/>
    <property type="match status" value="2"/>
</dbReference>
<dbReference type="SMART" id="SM00717">
    <property type="entry name" value="SANT"/>
    <property type="match status" value="2"/>
</dbReference>
<protein>
    <submittedName>
        <fullName evidence="8">MYB-like transcription factor EOBII</fullName>
    </submittedName>
</protein>
<feature type="domain" description="HTH myb-type" evidence="6">
    <location>
        <begin position="48"/>
        <end position="100"/>
    </location>
</feature>
<proteinExistence type="predicted"/>
<dbReference type="InterPro" id="IPR017930">
    <property type="entry name" value="Myb_dom"/>
</dbReference>